<gene>
    <name evidence="2" type="ORF">NA56DRAFT_38309</name>
</gene>
<dbReference type="OrthoDB" id="5953249at2759"/>
<feature type="compositionally biased region" description="Basic residues" evidence="1">
    <location>
        <begin position="86"/>
        <end position="95"/>
    </location>
</feature>
<protein>
    <submittedName>
        <fullName evidence="2">Uncharacterized protein</fullName>
    </submittedName>
</protein>
<feature type="compositionally biased region" description="Basic and acidic residues" evidence="1">
    <location>
        <begin position="96"/>
        <end position="116"/>
    </location>
</feature>
<dbReference type="AlphaFoldDB" id="A0A2J6PDJ2"/>
<organism evidence="2 3">
    <name type="scientific">Hyaloscypha hepaticicola</name>
    <dbReference type="NCBI Taxonomy" id="2082293"/>
    <lineage>
        <taxon>Eukaryota</taxon>
        <taxon>Fungi</taxon>
        <taxon>Dikarya</taxon>
        <taxon>Ascomycota</taxon>
        <taxon>Pezizomycotina</taxon>
        <taxon>Leotiomycetes</taxon>
        <taxon>Helotiales</taxon>
        <taxon>Hyaloscyphaceae</taxon>
        <taxon>Hyaloscypha</taxon>
    </lineage>
</organism>
<evidence type="ECO:0000313" key="3">
    <source>
        <dbReference type="Proteomes" id="UP000235672"/>
    </source>
</evidence>
<dbReference type="Proteomes" id="UP000235672">
    <property type="component" value="Unassembled WGS sequence"/>
</dbReference>
<feature type="region of interest" description="Disordered" evidence="1">
    <location>
        <begin position="80"/>
        <end position="116"/>
    </location>
</feature>
<evidence type="ECO:0000313" key="2">
    <source>
        <dbReference type="EMBL" id="PMD12108.1"/>
    </source>
</evidence>
<dbReference type="EMBL" id="KZ613566">
    <property type="protein sequence ID" value="PMD12108.1"/>
    <property type="molecule type" value="Genomic_DNA"/>
</dbReference>
<keyword evidence="3" id="KW-1185">Reference proteome</keyword>
<reference evidence="2 3" key="1">
    <citation type="submission" date="2016-05" db="EMBL/GenBank/DDBJ databases">
        <title>A degradative enzymes factory behind the ericoid mycorrhizal symbiosis.</title>
        <authorList>
            <consortium name="DOE Joint Genome Institute"/>
            <person name="Martino E."/>
            <person name="Morin E."/>
            <person name="Grelet G."/>
            <person name="Kuo A."/>
            <person name="Kohler A."/>
            <person name="Daghino S."/>
            <person name="Barry K."/>
            <person name="Choi C."/>
            <person name="Cichocki N."/>
            <person name="Clum A."/>
            <person name="Copeland A."/>
            <person name="Hainaut M."/>
            <person name="Haridas S."/>
            <person name="Labutti K."/>
            <person name="Lindquist E."/>
            <person name="Lipzen A."/>
            <person name="Khouja H.-R."/>
            <person name="Murat C."/>
            <person name="Ohm R."/>
            <person name="Olson A."/>
            <person name="Spatafora J."/>
            <person name="Veneault-Fourrey C."/>
            <person name="Henrissat B."/>
            <person name="Grigoriev I."/>
            <person name="Martin F."/>
            <person name="Perotto S."/>
        </authorList>
    </citation>
    <scope>NUCLEOTIDE SEQUENCE [LARGE SCALE GENOMIC DNA]</scope>
    <source>
        <strain evidence="2 3">UAMH 7357</strain>
    </source>
</reference>
<sequence length="116" mass="13275">MEEMLNLLGCPFGDRILHAAGNDANFTLRALLLIATVDSAASNHPLTPEQKALLSAFERIAKGPVPLNDRQKELEVRQQIEEDRARRRREKRVARRILDTRKRENEEADNPPHEKS</sequence>
<evidence type="ECO:0000256" key="1">
    <source>
        <dbReference type="SAM" id="MobiDB-lite"/>
    </source>
</evidence>
<name>A0A2J6PDJ2_9HELO</name>
<accession>A0A2J6PDJ2</accession>
<proteinExistence type="predicted"/>